<accession>A0A834IB97</accession>
<proteinExistence type="predicted"/>
<organism evidence="1 2">
    <name type="scientific">Rhynchophorus ferrugineus</name>
    <name type="common">Red palm weevil</name>
    <name type="synonym">Curculio ferrugineus</name>
    <dbReference type="NCBI Taxonomy" id="354439"/>
    <lineage>
        <taxon>Eukaryota</taxon>
        <taxon>Metazoa</taxon>
        <taxon>Ecdysozoa</taxon>
        <taxon>Arthropoda</taxon>
        <taxon>Hexapoda</taxon>
        <taxon>Insecta</taxon>
        <taxon>Pterygota</taxon>
        <taxon>Neoptera</taxon>
        <taxon>Endopterygota</taxon>
        <taxon>Coleoptera</taxon>
        <taxon>Polyphaga</taxon>
        <taxon>Cucujiformia</taxon>
        <taxon>Curculionidae</taxon>
        <taxon>Dryophthorinae</taxon>
        <taxon>Rhynchophorus</taxon>
    </lineage>
</organism>
<dbReference type="EMBL" id="JAACXV010002022">
    <property type="protein sequence ID" value="KAF7277434.1"/>
    <property type="molecule type" value="Genomic_DNA"/>
</dbReference>
<name>A0A834IB97_RHYFE</name>
<gene>
    <name evidence="1" type="ORF">GWI33_007306</name>
</gene>
<dbReference type="Proteomes" id="UP000625711">
    <property type="component" value="Unassembled WGS sequence"/>
</dbReference>
<dbReference type="OrthoDB" id="8194222at2759"/>
<sequence length="92" mass="10317">MQTLNRTFMGHLKTYYSDEISQCLITSNRILTQYNIAELLVRAYLRCQTGAIAVNGLTVTGTNGNRMSDADYMTNSGETALKLLMLTSLYPR</sequence>
<evidence type="ECO:0000313" key="1">
    <source>
        <dbReference type="EMBL" id="KAF7277434.1"/>
    </source>
</evidence>
<dbReference type="AlphaFoldDB" id="A0A834IB97"/>
<protein>
    <submittedName>
        <fullName evidence="1">Uncharacterized protein</fullName>
    </submittedName>
</protein>
<reference evidence="1" key="1">
    <citation type="submission" date="2020-08" db="EMBL/GenBank/DDBJ databases">
        <title>Genome sequencing and assembly of the red palm weevil Rhynchophorus ferrugineus.</title>
        <authorList>
            <person name="Dias G.B."/>
            <person name="Bergman C.M."/>
            <person name="Manee M."/>
        </authorList>
    </citation>
    <scope>NUCLEOTIDE SEQUENCE</scope>
    <source>
        <strain evidence="1">AA-2017</strain>
        <tissue evidence="1">Whole larva</tissue>
    </source>
</reference>
<comment type="caution">
    <text evidence="1">The sequence shown here is derived from an EMBL/GenBank/DDBJ whole genome shotgun (WGS) entry which is preliminary data.</text>
</comment>
<evidence type="ECO:0000313" key="2">
    <source>
        <dbReference type="Proteomes" id="UP000625711"/>
    </source>
</evidence>
<keyword evidence="2" id="KW-1185">Reference proteome</keyword>